<dbReference type="InterPro" id="IPR012337">
    <property type="entry name" value="RNaseH-like_sf"/>
</dbReference>
<dbReference type="Gene3D" id="3.30.420.10">
    <property type="entry name" value="Ribonuclease H-like superfamily/Ribonuclease H"/>
    <property type="match status" value="1"/>
</dbReference>
<dbReference type="PANTHER" id="PTHR46889">
    <property type="entry name" value="TRANSPOSASE INSF FOR INSERTION SEQUENCE IS3B-RELATED"/>
    <property type="match status" value="1"/>
</dbReference>
<protein>
    <submittedName>
        <fullName evidence="2">IS3 family transposase</fullName>
    </submittedName>
</protein>
<dbReference type="Pfam" id="PF13333">
    <property type="entry name" value="rve_2"/>
    <property type="match status" value="1"/>
</dbReference>
<reference evidence="2 3" key="1">
    <citation type="submission" date="2020-08" db="EMBL/GenBank/DDBJ databases">
        <title>Aquariorum lacteus gen. nov., sp. nov., a new member of the family Comamonadaceae, isolated from freshwater aquarium.</title>
        <authorList>
            <person name="Chun S.-J."/>
        </authorList>
    </citation>
    <scope>NUCLEOTIDE SEQUENCE [LARGE SCALE GENOMIC DNA]</scope>
    <source>
        <strain evidence="2 3">SJAQ100</strain>
    </source>
</reference>
<evidence type="ECO:0000313" key="2">
    <source>
        <dbReference type="EMBL" id="MBB1161359.1"/>
    </source>
</evidence>
<dbReference type="NCBIfam" id="NF033516">
    <property type="entry name" value="transpos_IS3"/>
    <property type="match status" value="1"/>
</dbReference>
<feature type="domain" description="Integrase catalytic" evidence="1">
    <location>
        <begin position="114"/>
        <end position="278"/>
    </location>
</feature>
<organism evidence="2 3">
    <name type="scientific">Aquariibacter albus</name>
    <dbReference type="NCBI Taxonomy" id="2759899"/>
    <lineage>
        <taxon>Bacteria</taxon>
        <taxon>Pseudomonadati</taxon>
        <taxon>Pseudomonadota</taxon>
        <taxon>Betaproteobacteria</taxon>
        <taxon>Burkholderiales</taxon>
        <taxon>Sphaerotilaceae</taxon>
        <taxon>Aquariibacter</taxon>
    </lineage>
</organism>
<sequence length="280" mass="31899">MQANRKTHAIQMMCAYFKVSRSGFYAWQGRDPSSRQLRDEGLIEQVKRIHADSRGGYGSPCVQHALAQQGTAVSRGTVARVMCRARLQGRSARLYRRSRVGQTAFFTSIPITVRAIQPARINQVRAGDVTYLRVSGQWRDLAAVMDKFSRRIIGWSLSRNRDAALTLDAVNHALRNRKPESDLHFPSDRGIEYAAFAYRQKLLQRGIVQGMNRPGKMNDNAHMESFFHSMKTEELYGQTFTSDDDLHKALLSYFQFCNQQRLHSSIGYRSPAVFEKSLCS</sequence>
<dbReference type="Pfam" id="PF13276">
    <property type="entry name" value="HTH_21"/>
    <property type="match status" value="1"/>
</dbReference>
<dbReference type="InterPro" id="IPR036397">
    <property type="entry name" value="RNaseH_sf"/>
</dbReference>
<dbReference type="GO" id="GO:0003676">
    <property type="term" value="F:nucleic acid binding"/>
    <property type="evidence" value="ECO:0007669"/>
    <property type="project" value="InterPro"/>
</dbReference>
<dbReference type="PROSITE" id="PS50994">
    <property type="entry name" value="INTEGRASE"/>
    <property type="match status" value="1"/>
</dbReference>
<accession>A0A839HPY1</accession>
<gene>
    <name evidence="2" type="ORF">H4F90_05110</name>
</gene>
<dbReference type="InterPro" id="IPR050900">
    <property type="entry name" value="Transposase_IS3/IS150/IS904"/>
</dbReference>
<evidence type="ECO:0000259" key="1">
    <source>
        <dbReference type="PROSITE" id="PS50994"/>
    </source>
</evidence>
<dbReference type="GO" id="GO:0015074">
    <property type="term" value="P:DNA integration"/>
    <property type="evidence" value="ECO:0007669"/>
    <property type="project" value="InterPro"/>
</dbReference>
<dbReference type="InterPro" id="IPR025948">
    <property type="entry name" value="HTH-like_dom"/>
</dbReference>
<evidence type="ECO:0000313" key="3">
    <source>
        <dbReference type="Proteomes" id="UP000586093"/>
    </source>
</evidence>
<name>A0A839HPY1_9BURK</name>
<dbReference type="SUPFAM" id="SSF53098">
    <property type="entry name" value="Ribonuclease H-like"/>
    <property type="match status" value="1"/>
</dbReference>
<dbReference type="PANTHER" id="PTHR46889:SF4">
    <property type="entry name" value="TRANSPOSASE INSO FOR INSERTION SEQUENCE ELEMENT IS911B-RELATED"/>
    <property type="match status" value="1"/>
</dbReference>
<dbReference type="AlphaFoldDB" id="A0A839HPY1"/>
<dbReference type="Proteomes" id="UP000586093">
    <property type="component" value="Unassembled WGS sequence"/>
</dbReference>
<dbReference type="InterPro" id="IPR001584">
    <property type="entry name" value="Integrase_cat-core"/>
</dbReference>
<dbReference type="InterPro" id="IPR048020">
    <property type="entry name" value="Transpos_IS3"/>
</dbReference>
<proteinExistence type="predicted"/>
<keyword evidence="3" id="KW-1185">Reference proteome</keyword>
<dbReference type="Pfam" id="PF00665">
    <property type="entry name" value="rve"/>
    <property type="match status" value="1"/>
</dbReference>
<comment type="caution">
    <text evidence="2">The sequence shown here is derived from an EMBL/GenBank/DDBJ whole genome shotgun (WGS) entry which is preliminary data.</text>
</comment>
<dbReference type="EMBL" id="JACIVI010000001">
    <property type="protein sequence ID" value="MBB1161359.1"/>
    <property type="molecule type" value="Genomic_DNA"/>
</dbReference>